<evidence type="ECO:0000313" key="1">
    <source>
        <dbReference type="EMBL" id="BAJ77943.1"/>
    </source>
</evidence>
<proteinExistence type="evidence at transcript level"/>
<protein>
    <submittedName>
        <fullName evidence="1">Uncharacterized protein</fullName>
    </submittedName>
</protein>
<organism evidence="1">
    <name type="scientific">Cryptosporidium parvum</name>
    <dbReference type="NCBI Taxonomy" id="5807"/>
    <lineage>
        <taxon>Eukaryota</taxon>
        <taxon>Sar</taxon>
        <taxon>Alveolata</taxon>
        <taxon>Apicomplexa</taxon>
        <taxon>Conoidasida</taxon>
        <taxon>Coccidia</taxon>
        <taxon>Eucoccidiorida</taxon>
        <taxon>Eimeriorina</taxon>
        <taxon>Cryptosporidiidae</taxon>
        <taxon>Cryptosporidium</taxon>
    </lineage>
</organism>
<accession>F0X5S2</accession>
<sequence>MSSRGRNGLRIFIPFSFLRYNGQNSKLSSRRLYESPLVSSQQHNTKSIIILTPAPSRITPGSSSKIVIIPIIDSSLICLLSCFAKIPITCQYRVKKSCRALPELKR</sequence>
<name>F0X5S2_CRYPV</name>
<dbReference type="EMBL" id="FX115840">
    <property type="protein sequence ID" value="BAJ77943.1"/>
    <property type="molecule type" value="mRNA"/>
</dbReference>
<reference evidence="1" key="1">
    <citation type="submission" date="2011-02" db="EMBL/GenBank/DDBJ databases">
        <title>Construction and analysis of full-length cDNA library of Cryptosporidium parvum.</title>
        <authorList>
            <person name="Yamagishi J."/>
            <person name="Wakaguri H."/>
            <person name="Sugano S."/>
            <person name="Kawano S."/>
            <person name="Fujisaki K."/>
            <person name="Sugimoto C."/>
            <person name="Watanabe J."/>
            <person name="Suzuki Y."/>
            <person name="Kimata I."/>
            <person name="Xuan X."/>
        </authorList>
    </citation>
    <scope>NUCLEOTIDE SEQUENCE</scope>
    <source>
        <strain evidence="1">HNJ-1</strain>
    </source>
</reference>
<dbReference type="AlphaFoldDB" id="F0X5S2"/>